<feature type="transmembrane region" description="Helical" evidence="1">
    <location>
        <begin position="78"/>
        <end position="99"/>
    </location>
</feature>
<sequence>MSLLWKLSLEEEEAGRFLFTKLSQTEAKFNAIYALVMFLDPRFKDRFAVDKVKFNTNVATWIQEECEKNVNVCDATIAVMYILHCLLLIAIAPLTYSFLMGGGGGGGCGCAMPACAPPAPAACPPVPACPCNRARAAARGEKTVVIATKEMDALELQATLMGLDLADQHRPVIVVPKDRSSQASNRRTELEELERLGEELSKSVAITHIDQSTNSKDAIQTSSQDLPHLKSKFGSEVRFSPVKKVDEKLEAQDNATTVKSEVISTTPLVIRVDEESTSPITTTTTPALSTTTAIPIVNGTDQVVDVAESMSAALDGDEGEHGKCNSQVLKKLMIENITDNSNESKKAVNIAAEHQFGGSIDVVCSRGHFSYVYSSSLFCEASKGEVTCIAFRQSN</sequence>
<name>A0A915D0Q2_9BILA</name>
<proteinExistence type="predicted"/>
<keyword evidence="1" id="KW-0472">Membrane</keyword>
<dbReference type="WBParaSite" id="jg14695">
    <property type="protein sequence ID" value="jg14695"/>
    <property type="gene ID" value="jg14695"/>
</dbReference>
<evidence type="ECO:0000259" key="2">
    <source>
        <dbReference type="Pfam" id="PF04155"/>
    </source>
</evidence>
<accession>A0A915D0Q2</accession>
<keyword evidence="1" id="KW-0812">Transmembrane</keyword>
<feature type="domain" description="Ground-like" evidence="2">
    <location>
        <begin position="323"/>
        <end position="391"/>
    </location>
</feature>
<dbReference type="InterPro" id="IPR007284">
    <property type="entry name" value="Ground-like_dom"/>
</dbReference>
<keyword evidence="3" id="KW-1185">Reference proteome</keyword>
<evidence type="ECO:0000313" key="3">
    <source>
        <dbReference type="Proteomes" id="UP000887574"/>
    </source>
</evidence>
<dbReference type="AlphaFoldDB" id="A0A915D0Q2"/>
<organism evidence="3 4">
    <name type="scientific">Ditylenchus dipsaci</name>
    <dbReference type="NCBI Taxonomy" id="166011"/>
    <lineage>
        <taxon>Eukaryota</taxon>
        <taxon>Metazoa</taxon>
        <taxon>Ecdysozoa</taxon>
        <taxon>Nematoda</taxon>
        <taxon>Chromadorea</taxon>
        <taxon>Rhabditida</taxon>
        <taxon>Tylenchina</taxon>
        <taxon>Tylenchomorpha</taxon>
        <taxon>Sphaerularioidea</taxon>
        <taxon>Anguinidae</taxon>
        <taxon>Anguininae</taxon>
        <taxon>Ditylenchus</taxon>
    </lineage>
</organism>
<dbReference type="Pfam" id="PF04155">
    <property type="entry name" value="Ground-like"/>
    <property type="match status" value="1"/>
</dbReference>
<reference evidence="4" key="1">
    <citation type="submission" date="2022-11" db="UniProtKB">
        <authorList>
            <consortium name="WormBaseParasite"/>
        </authorList>
    </citation>
    <scope>IDENTIFICATION</scope>
</reference>
<keyword evidence="1" id="KW-1133">Transmembrane helix</keyword>
<protein>
    <submittedName>
        <fullName evidence="4">Ground-like domain-containing protein</fullName>
    </submittedName>
</protein>
<dbReference type="Proteomes" id="UP000887574">
    <property type="component" value="Unplaced"/>
</dbReference>
<evidence type="ECO:0000313" key="4">
    <source>
        <dbReference type="WBParaSite" id="jg14695"/>
    </source>
</evidence>
<evidence type="ECO:0000256" key="1">
    <source>
        <dbReference type="SAM" id="Phobius"/>
    </source>
</evidence>